<dbReference type="EMBL" id="LSRX01002130">
    <property type="protein sequence ID" value="OLP76126.1"/>
    <property type="molecule type" value="Genomic_DNA"/>
</dbReference>
<dbReference type="AlphaFoldDB" id="A0A1Q9BZM9"/>
<evidence type="ECO:0000313" key="2">
    <source>
        <dbReference type="Proteomes" id="UP000186817"/>
    </source>
</evidence>
<evidence type="ECO:0000313" key="1">
    <source>
        <dbReference type="EMBL" id="OLP76126.1"/>
    </source>
</evidence>
<sequence>MADMDAAVPLERVDLQVADTIAKPPVIVDSTGAPEAQRAHRRSRKLVELVAGFSLTRPEMLRGTPARVVLRGIGRQITQVQQFWSHSWHGYVWPKIALLYTSCNGVAAVVCGSLVVPVVSFLLVVGMGIFQSPWPRIVGTLTSVFVLLAWRPSKTVFVDNICVDQQDPKLMSEGVVNIGGIVKNSKSMLVCWDSTYLSRLWCVLEVAAFLKTHDAAEKNLYIRPTSWGSVTCMLFLIFSVLRTGEDLVTNLLIPTQSWAHMDQGEFFANTLLFQFGSAIVKVPLTMLLAHVWRGHLRALESAFSQLSDFSFERDIRCHCCSLNHINPTTGRRMVCDHDTIRECLCTWFGSVADFEEVMRCRVSEVFQKHLKRHALPYHWILGITCVNCWGLLATIPPTIYFGDGLSAAVTMLLTLGFWLAVQPVLLLVQLKFAYLLRRCHGRCEEFLKNLAVALIAVTLDIAITMGETALLFLIGELWLSSLVFVLIFAIIAVVMFCCC</sequence>
<name>A0A1Q9BZM9_SYMMI</name>
<dbReference type="Proteomes" id="UP000186817">
    <property type="component" value="Unassembled WGS sequence"/>
</dbReference>
<accession>A0A1Q9BZM9</accession>
<gene>
    <name evidence="1" type="ORF">AK812_SmicGene43977</name>
</gene>
<dbReference type="OMA" id="TIRECLC"/>
<proteinExistence type="predicted"/>
<keyword evidence="2" id="KW-1185">Reference proteome</keyword>
<organism evidence="1 2">
    <name type="scientific">Symbiodinium microadriaticum</name>
    <name type="common">Dinoflagellate</name>
    <name type="synonym">Zooxanthella microadriatica</name>
    <dbReference type="NCBI Taxonomy" id="2951"/>
    <lineage>
        <taxon>Eukaryota</taxon>
        <taxon>Sar</taxon>
        <taxon>Alveolata</taxon>
        <taxon>Dinophyceae</taxon>
        <taxon>Suessiales</taxon>
        <taxon>Symbiodiniaceae</taxon>
        <taxon>Symbiodinium</taxon>
    </lineage>
</organism>
<comment type="caution">
    <text evidence="1">The sequence shown here is derived from an EMBL/GenBank/DDBJ whole genome shotgun (WGS) entry which is preliminary data.</text>
</comment>
<reference evidence="1 2" key="1">
    <citation type="submission" date="2016-02" db="EMBL/GenBank/DDBJ databases">
        <title>Genome analysis of coral dinoflagellate symbionts highlights evolutionary adaptations to a symbiotic lifestyle.</title>
        <authorList>
            <person name="Aranda M."/>
            <person name="Li Y."/>
            <person name="Liew Y.J."/>
            <person name="Baumgarten S."/>
            <person name="Simakov O."/>
            <person name="Wilson M."/>
            <person name="Piel J."/>
            <person name="Ashoor H."/>
            <person name="Bougouffa S."/>
            <person name="Bajic V.B."/>
            <person name="Ryu T."/>
            <person name="Ravasi T."/>
            <person name="Bayer T."/>
            <person name="Micklem G."/>
            <person name="Kim H."/>
            <person name="Bhak J."/>
            <person name="Lajeunesse T.C."/>
            <person name="Voolstra C.R."/>
        </authorList>
    </citation>
    <scope>NUCLEOTIDE SEQUENCE [LARGE SCALE GENOMIC DNA]</scope>
    <source>
        <strain evidence="1 2">CCMP2467</strain>
    </source>
</reference>
<protein>
    <submittedName>
        <fullName evidence="1">Uncharacterized protein</fullName>
    </submittedName>
</protein>
<dbReference type="OrthoDB" id="415784at2759"/>